<sequence>MIQRTINNRIQYSKYKLLLMLIGVLSGYSWVQAQNIPPANEVMIDIATTAPWEKIKKEKTHLSLKTNLLYAATLTPNLGLEIGITPQISLNIVGSYNPWNREGKKGDNDKLVHWLVQPEVRYWLCETSNGHFIGIHGIATKYNIGGYSLFSMLDKNYRYEGWGAGAGINYGYSWAFSKRWGVEAYLGIGVVQFDFDKTDNREWCCGKSEHSAKTYFGPTQIGISLIYNIK</sequence>
<name>A0A1Y3Z5F2_9BACE</name>
<gene>
    <name evidence="1" type="ORF">B5F97_05985</name>
</gene>
<evidence type="ECO:0000313" key="1">
    <source>
        <dbReference type="EMBL" id="OUO01771.1"/>
    </source>
</evidence>
<evidence type="ECO:0008006" key="3">
    <source>
        <dbReference type="Google" id="ProtNLM"/>
    </source>
</evidence>
<dbReference type="EMBL" id="NFII01000004">
    <property type="protein sequence ID" value="OUO01771.1"/>
    <property type="molecule type" value="Genomic_DNA"/>
</dbReference>
<dbReference type="Proteomes" id="UP000195386">
    <property type="component" value="Unassembled WGS sequence"/>
</dbReference>
<proteinExistence type="predicted"/>
<dbReference type="InterPro" id="IPR021958">
    <property type="entry name" value="DUF3575"/>
</dbReference>
<comment type="caution">
    <text evidence="1">The sequence shown here is derived from an EMBL/GenBank/DDBJ whole genome shotgun (WGS) entry which is preliminary data.</text>
</comment>
<dbReference type="Pfam" id="PF12099">
    <property type="entry name" value="DUF3575"/>
    <property type="match status" value="1"/>
</dbReference>
<reference evidence="2" key="1">
    <citation type="submission" date="2017-04" db="EMBL/GenBank/DDBJ databases">
        <title>Function of individual gut microbiota members based on whole genome sequencing of pure cultures obtained from chicken caecum.</title>
        <authorList>
            <person name="Medvecky M."/>
            <person name="Cejkova D."/>
            <person name="Polansky O."/>
            <person name="Karasova D."/>
            <person name="Kubasova T."/>
            <person name="Cizek A."/>
            <person name="Rychlik I."/>
        </authorList>
    </citation>
    <scope>NUCLEOTIDE SEQUENCE [LARGE SCALE GENOMIC DNA]</scope>
    <source>
        <strain evidence="2">An43</strain>
    </source>
</reference>
<dbReference type="AlphaFoldDB" id="A0A1Y3Z5F2"/>
<accession>A0A1Y3Z5F2</accession>
<organism evidence="1 2">
    <name type="scientific">Bacteroides clarus</name>
    <dbReference type="NCBI Taxonomy" id="626929"/>
    <lineage>
        <taxon>Bacteria</taxon>
        <taxon>Pseudomonadati</taxon>
        <taxon>Bacteroidota</taxon>
        <taxon>Bacteroidia</taxon>
        <taxon>Bacteroidales</taxon>
        <taxon>Bacteroidaceae</taxon>
        <taxon>Bacteroides</taxon>
    </lineage>
</organism>
<evidence type="ECO:0000313" key="2">
    <source>
        <dbReference type="Proteomes" id="UP000195386"/>
    </source>
</evidence>
<protein>
    <recommendedName>
        <fullName evidence="3">DUF3575 domain-containing protein</fullName>
    </recommendedName>
</protein>